<dbReference type="Gene3D" id="3.10.129.10">
    <property type="entry name" value="Hotdog Thioesterase"/>
    <property type="match status" value="2"/>
</dbReference>
<dbReference type="SUPFAM" id="SSF54637">
    <property type="entry name" value="Thioesterase/thiol ester dehydrase-isomerase"/>
    <property type="match status" value="2"/>
</dbReference>
<dbReference type="PANTHER" id="PTHR47260">
    <property type="entry name" value="UPF0644 PROTEIN PB2B4.06"/>
    <property type="match status" value="1"/>
</dbReference>
<sequence length="344" mass="37749">MNKKILHSEIQKHIDTFTDLVSVEFHSTWGRHKDTFPEAHMEHKNVMRTPLYWYSPSSRSYIGLWQFSNAHFSTGKAVQEMTLATLIDDVAVELAYRVFNSANEGPHVGVTVNLNIRRDGESAQARTFYFAADAATVSGRKVVVECSLFDALSGTKIMTARALLVFVPIASKAILSDKPQPISIDAGSQLPALDGPAARHLSTEELENLSQVMNFLPHGLIAHTNGRVDVQTGRLVVLLSFGKKIRGPPAHVHGGVLATVLNNASALLFSAVTGNTLRSVVALQRNVSYRKGMPIDSQNVLIDAVIESTSKDQIIIVAQLLRDTQLCTTLRTTFLLPKIRSSKL</sequence>
<dbReference type="InterPro" id="IPR029069">
    <property type="entry name" value="HotDog_dom_sf"/>
</dbReference>
<dbReference type="OrthoDB" id="506431at2759"/>
<name>A0A9W8LQH2_9FUNG</name>
<evidence type="ECO:0000313" key="1">
    <source>
        <dbReference type="EMBL" id="KAJ2799376.1"/>
    </source>
</evidence>
<proteinExistence type="predicted"/>
<keyword evidence="2" id="KW-1185">Reference proteome</keyword>
<dbReference type="PANTHER" id="PTHR47260:SF1">
    <property type="entry name" value="UPF0644 PROTEIN PB2B4.06"/>
    <property type="match status" value="1"/>
</dbReference>
<evidence type="ECO:0008006" key="3">
    <source>
        <dbReference type="Google" id="ProtNLM"/>
    </source>
</evidence>
<dbReference type="AlphaFoldDB" id="A0A9W8LQH2"/>
<accession>A0A9W8LQH2</accession>
<comment type="caution">
    <text evidence="1">The sequence shown here is derived from an EMBL/GenBank/DDBJ whole genome shotgun (WGS) entry which is preliminary data.</text>
</comment>
<gene>
    <name evidence="1" type="ORF">H4R20_004469</name>
</gene>
<protein>
    <recommendedName>
        <fullName evidence="3">Thioesterase domain-containing protein</fullName>
    </recommendedName>
</protein>
<evidence type="ECO:0000313" key="2">
    <source>
        <dbReference type="Proteomes" id="UP001140094"/>
    </source>
</evidence>
<dbReference type="EMBL" id="JANBUO010001190">
    <property type="protein sequence ID" value="KAJ2799376.1"/>
    <property type="molecule type" value="Genomic_DNA"/>
</dbReference>
<reference evidence="1" key="1">
    <citation type="submission" date="2022-07" db="EMBL/GenBank/DDBJ databases">
        <title>Phylogenomic reconstructions and comparative analyses of Kickxellomycotina fungi.</title>
        <authorList>
            <person name="Reynolds N.K."/>
            <person name="Stajich J.E."/>
            <person name="Barry K."/>
            <person name="Grigoriev I.V."/>
            <person name="Crous P."/>
            <person name="Smith M.E."/>
        </authorList>
    </citation>
    <scope>NUCLEOTIDE SEQUENCE</scope>
    <source>
        <strain evidence="1">NRRL 1565</strain>
    </source>
</reference>
<organism evidence="1 2">
    <name type="scientific">Coemansia guatemalensis</name>
    <dbReference type="NCBI Taxonomy" id="2761395"/>
    <lineage>
        <taxon>Eukaryota</taxon>
        <taxon>Fungi</taxon>
        <taxon>Fungi incertae sedis</taxon>
        <taxon>Zoopagomycota</taxon>
        <taxon>Kickxellomycotina</taxon>
        <taxon>Kickxellomycetes</taxon>
        <taxon>Kickxellales</taxon>
        <taxon>Kickxellaceae</taxon>
        <taxon>Coemansia</taxon>
    </lineage>
</organism>
<dbReference type="Proteomes" id="UP001140094">
    <property type="component" value="Unassembled WGS sequence"/>
</dbReference>
<dbReference type="InterPro" id="IPR052061">
    <property type="entry name" value="PTE-AB_protein"/>
</dbReference>